<accession>A0ABP0M105</accession>
<sequence length="118" mass="13713">MAVQRAAQDAMVEYLRALEELRRSFVLAEDKHQFTCLHYAIRDAYAGCFPILRLLLSSCFEFPEGREVDELMRHKRFQLQPGLTSLFSYVPDLFPVTEHIIERPLKLLVLCEGRRGNA</sequence>
<reference evidence="1 2" key="1">
    <citation type="submission" date="2024-02" db="EMBL/GenBank/DDBJ databases">
        <authorList>
            <person name="Chen Y."/>
            <person name="Shah S."/>
            <person name="Dougan E. K."/>
            <person name="Thang M."/>
            <person name="Chan C."/>
        </authorList>
    </citation>
    <scope>NUCLEOTIDE SEQUENCE [LARGE SCALE GENOMIC DNA]</scope>
</reference>
<dbReference type="Proteomes" id="UP001642484">
    <property type="component" value="Unassembled WGS sequence"/>
</dbReference>
<gene>
    <name evidence="1" type="ORF">CCMP2556_LOCUS23652</name>
</gene>
<keyword evidence="2" id="KW-1185">Reference proteome</keyword>
<comment type="caution">
    <text evidence="1">The sequence shown here is derived from an EMBL/GenBank/DDBJ whole genome shotgun (WGS) entry which is preliminary data.</text>
</comment>
<dbReference type="EMBL" id="CAXAMN010015169">
    <property type="protein sequence ID" value="CAK9045164.1"/>
    <property type="molecule type" value="Genomic_DNA"/>
</dbReference>
<protein>
    <submittedName>
        <fullName evidence="1">Uncharacterized protein</fullName>
    </submittedName>
</protein>
<name>A0ABP0M105_9DINO</name>
<evidence type="ECO:0000313" key="2">
    <source>
        <dbReference type="Proteomes" id="UP001642484"/>
    </source>
</evidence>
<evidence type="ECO:0000313" key="1">
    <source>
        <dbReference type="EMBL" id="CAK9045164.1"/>
    </source>
</evidence>
<proteinExistence type="predicted"/>
<organism evidence="1 2">
    <name type="scientific">Durusdinium trenchii</name>
    <dbReference type="NCBI Taxonomy" id="1381693"/>
    <lineage>
        <taxon>Eukaryota</taxon>
        <taxon>Sar</taxon>
        <taxon>Alveolata</taxon>
        <taxon>Dinophyceae</taxon>
        <taxon>Suessiales</taxon>
        <taxon>Symbiodiniaceae</taxon>
        <taxon>Durusdinium</taxon>
    </lineage>
</organism>